<dbReference type="RefSeq" id="WP_377069523.1">
    <property type="nucleotide sequence ID" value="NZ_JBHMEC010000015.1"/>
</dbReference>
<name>A0ABV5I1U3_9RHOB</name>
<proteinExistence type="predicted"/>
<dbReference type="Pfam" id="PF04577">
    <property type="entry name" value="Glyco_transf_61"/>
    <property type="match status" value="1"/>
</dbReference>
<feature type="domain" description="Glycosyltransferase 61 catalytic" evidence="1">
    <location>
        <begin position="82"/>
        <end position="261"/>
    </location>
</feature>
<gene>
    <name evidence="2" type="ORF">ACFFU4_09730</name>
</gene>
<accession>A0ABV5I1U3</accession>
<sequence>MIPDPGHLPAPRVDCVPGAILMPMTPGRGHACGVLDAGGAPVAAARTRIGPRRFTADPAAPADPPARLPGRWLFAGVGRHHFGHFLFEALPRLWALDHIGDRPDGIALIPMAGRDIAAVLARRLGPLLDILGQGLPVHLVQRPTRVDAALVPGQGFGHREWSHGTPEARAYMRRHLCAAIAPDGPERLYISRRRLKPAAKQVPFERRIEKWMSRAGYGILHPERHSIAEQIACYRAARVIAGPDGSAFHLAPFVMDRGARVALIQRRTRQTAFDAIARQVHGFAGVTPWTTAALCDLSAPAEGETALPPELRALRRELQAAGFL</sequence>
<evidence type="ECO:0000259" key="1">
    <source>
        <dbReference type="Pfam" id="PF04577"/>
    </source>
</evidence>
<reference evidence="2 3" key="1">
    <citation type="submission" date="2024-09" db="EMBL/GenBank/DDBJ databases">
        <authorList>
            <person name="Sun Q."/>
            <person name="Mori K."/>
        </authorList>
    </citation>
    <scope>NUCLEOTIDE SEQUENCE [LARGE SCALE GENOMIC DNA]</scope>
    <source>
        <strain evidence="2 3">CECT 9424</strain>
    </source>
</reference>
<keyword evidence="3" id="KW-1185">Reference proteome</keyword>
<organism evidence="2 3">
    <name type="scientific">Roseovarius ramblicola</name>
    <dbReference type="NCBI Taxonomy" id="2022336"/>
    <lineage>
        <taxon>Bacteria</taxon>
        <taxon>Pseudomonadati</taxon>
        <taxon>Pseudomonadota</taxon>
        <taxon>Alphaproteobacteria</taxon>
        <taxon>Rhodobacterales</taxon>
        <taxon>Roseobacteraceae</taxon>
        <taxon>Roseovarius</taxon>
    </lineage>
</organism>
<dbReference type="InterPro" id="IPR049625">
    <property type="entry name" value="Glyco_transf_61_cat"/>
</dbReference>
<evidence type="ECO:0000313" key="3">
    <source>
        <dbReference type="Proteomes" id="UP001589670"/>
    </source>
</evidence>
<dbReference type="Proteomes" id="UP001589670">
    <property type="component" value="Unassembled WGS sequence"/>
</dbReference>
<comment type="caution">
    <text evidence="2">The sequence shown here is derived from an EMBL/GenBank/DDBJ whole genome shotgun (WGS) entry which is preliminary data.</text>
</comment>
<evidence type="ECO:0000313" key="2">
    <source>
        <dbReference type="EMBL" id="MFB9150026.1"/>
    </source>
</evidence>
<protein>
    <submittedName>
        <fullName evidence="2">DUF563 domain-containing protein</fullName>
    </submittedName>
</protein>
<dbReference type="EMBL" id="JBHMEC010000015">
    <property type="protein sequence ID" value="MFB9150026.1"/>
    <property type="molecule type" value="Genomic_DNA"/>
</dbReference>